<keyword evidence="2" id="KW-1185">Reference proteome</keyword>
<protein>
    <submittedName>
        <fullName evidence="1">Uncharacterized protein</fullName>
    </submittedName>
</protein>
<sequence>MAAAKQEACQNAGCSLFVEAVRATTTATGGAVSKLLCVHFLLQVLQTSGQEQSRNRLRLIVCTQQTGAIFDEHGITRECCLWDEVLCHQEFVNEEWRRTRKEILHRRADALPQ</sequence>
<evidence type="ECO:0000313" key="2">
    <source>
        <dbReference type="Proteomes" id="UP001438707"/>
    </source>
</evidence>
<dbReference type="EMBL" id="JALJOS010000017">
    <property type="protein sequence ID" value="KAK9827766.1"/>
    <property type="molecule type" value="Genomic_DNA"/>
</dbReference>
<organism evidence="1 2">
    <name type="scientific">Apatococcus lobatus</name>
    <dbReference type="NCBI Taxonomy" id="904363"/>
    <lineage>
        <taxon>Eukaryota</taxon>
        <taxon>Viridiplantae</taxon>
        <taxon>Chlorophyta</taxon>
        <taxon>core chlorophytes</taxon>
        <taxon>Trebouxiophyceae</taxon>
        <taxon>Chlorellales</taxon>
        <taxon>Chlorellaceae</taxon>
        <taxon>Apatococcus</taxon>
    </lineage>
</organism>
<dbReference type="AlphaFoldDB" id="A0AAW1R2V6"/>
<evidence type="ECO:0000313" key="1">
    <source>
        <dbReference type="EMBL" id="KAK9827766.1"/>
    </source>
</evidence>
<accession>A0AAW1R2V6</accession>
<dbReference type="Proteomes" id="UP001438707">
    <property type="component" value="Unassembled WGS sequence"/>
</dbReference>
<comment type="caution">
    <text evidence="1">The sequence shown here is derived from an EMBL/GenBank/DDBJ whole genome shotgun (WGS) entry which is preliminary data.</text>
</comment>
<name>A0AAW1R2V6_9CHLO</name>
<proteinExistence type="predicted"/>
<reference evidence="1 2" key="1">
    <citation type="journal article" date="2024" name="Nat. Commun.">
        <title>Phylogenomics reveals the evolutionary origins of lichenization in chlorophyte algae.</title>
        <authorList>
            <person name="Puginier C."/>
            <person name="Libourel C."/>
            <person name="Otte J."/>
            <person name="Skaloud P."/>
            <person name="Haon M."/>
            <person name="Grisel S."/>
            <person name="Petersen M."/>
            <person name="Berrin J.G."/>
            <person name="Delaux P.M."/>
            <person name="Dal Grande F."/>
            <person name="Keller J."/>
        </authorList>
    </citation>
    <scope>NUCLEOTIDE SEQUENCE [LARGE SCALE GENOMIC DNA]</scope>
    <source>
        <strain evidence="1 2">SAG 2145</strain>
    </source>
</reference>
<gene>
    <name evidence="1" type="ORF">WJX74_001493</name>
</gene>